<name>A0A9W4DVU9_9ACTN</name>
<dbReference type="AlphaFoldDB" id="A0A9W4DVU9"/>
<dbReference type="EMBL" id="CAJSLV010000059">
    <property type="protein sequence ID" value="CAG6394859.1"/>
    <property type="molecule type" value="Genomic_DNA"/>
</dbReference>
<evidence type="ECO:0000259" key="1">
    <source>
        <dbReference type="Pfam" id="PF01471"/>
    </source>
</evidence>
<protein>
    <recommendedName>
        <fullName evidence="1">Peptidoglycan binding-like domain-containing protein</fullName>
    </recommendedName>
</protein>
<dbReference type="InterPro" id="IPR002477">
    <property type="entry name" value="Peptidoglycan-bd-like"/>
</dbReference>
<keyword evidence="3" id="KW-1185">Reference proteome</keyword>
<feature type="domain" description="Peptidoglycan binding-like" evidence="1">
    <location>
        <begin position="76"/>
        <end position="126"/>
    </location>
</feature>
<dbReference type="InterPro" id="IPR036365">
    <property type="entry name" value="PGBD-like_sf"/>
</dbReference>
<evidence type="ECO:0000313" key="3">
    <source>
        <dbReference type="Proteomes" id="UP001152519"/>
    </source>
</evidence>
<gene>
    <name evidence="2" type="ORF">SCOCK_30092</name>
</gene>
<organism evidence="2 3">
    <name type="scientific">Actinacidiphila cocklensis</name>
    <dbReference type="NCBI Taxonomy" id="887465"/>
    <lineage>
        <taxon>Bacteria</taxon>
        <taxon>Bacillati</taxon>
        <taxon>Actinomycetota</taxon>
        <taxon>Actinomycetes</taxon>
        <taxon>Kitasatosporales</taxon>
        <taxon>Streptomycetaceae</taxon>
        <taxon>Actinacidiphila</taxon>
    </lineage>
</organism>
<dbReference type="RefSeq" id="WP_251491650.1">
    <property type="nucleotide sequence ID" value="NZ_CAJSLV010000059.1"/>
</dbReference>
<dbReference type="Proteomes" id="UP001152519">
    <property type="component" value="Unassembled WGS sequence"/>
</dbReference>
<dbReference type="Gene3D" id="1.10.101.10">
    <property type="entry name" value="PGBD-like superfamily/PGBD"/>
    <property type="match status" value="1"/>
</dbReference>
<comment type="caution">
    <text evidence="2">The sequence shown here is derived from an EMBL/GenBank/DDBJ whole genome shotgun (WGS) entry which is preliminary data.</text>
</comment>
<dbReference type="InterPro" id="IPR036366">
    <property type="entry name" value="PGBDSf"/>
</dbReference>
<dbReference type="SUPFAM" id="SSF47090">
    <property type="entry name" value="PGBD-like"/>
    <property type="match status" value="1"/>
</dbReference>
<evidence type="ECO:0000313" key="2">
    <source>
        <dbReference type="EMBL" id="CAG6394859.1"/>
    </source>
</evidence>
<accession>A0A9W4DVU9</accession>
<dbReference type="Pfam" id="PF01471">
    <property type="entry name" value="PG_binding_1"/>
    <property type="match status" value="1"/>
</dbReference>
<sequence>MVRTDLVQTQQIDGTLGYAGSFTVVGRTQGTVTWLPPAGQVIGRGNRVYAVDGTDIPLLYGRTPFYRRLGVGVQDGPDVRVLETNLKALGYGADLSVDRHFSSATADAVRAWQHDLGRAETGAVDAVDAVVEPGAVRVSAPVGIVGAAATGDLLALTGTERVVTVAMPVDQEQLARHGTSVRVELPDGSTTGGRITDVGTVAQAPQGSGTAQSGQTPTQAATISVRAALTDPGAASSLDGAPVSVAFTSDRHDNVLAVPVSALLALAEGGYAVETVSPAGRAAPEEQATRLVPVKLGAFAEGKVEVSGAGLREGMAVEVPSS</sequence>
<reference evidence="2" key="1">
    <citation type="submission" date="2021-05" db="EMBL/GenBank/DDBJ databases">
        <authorList>
            <person name="Arsene-Ploetze F."/>
        </authorList>
    </citation>
    <scope>NUCLEOTIDE SEQUENCE</scope>
    <source>
        <strain evidence="2">DSM 42138</strain>
    </source>
</reference>
<dbReference type="Gene3D" id="2.40.420.20">
    <property type="match status" value="1"/>
</dbReference>
<proteinExistence type="predicted"/>